<dbReference type="Proteomes" id="UP000039217">
    <property type="component" value="Unassembled WGS sequence"/>
</dbReference>
<evidence type="ECO:0000313" key="2">
    <source>
        <dbReference type="EMBL" id="CFE54092.1"/>
    </source>
</evidence>
<evidence type="ECO:0000313" key="9">
    <source>
        <dbReference type="Proteomes" id="UP000039217"/>
    </source>
</evidence>
<sequence length="128" mass="14073">MGGLISAELVGGVDVGLPAACLPAFDSAVSHPQDRLFRIRILFPVRRTGRAVHDGDTRAAHRQRRCAQVVVRVIDDDQQVPQRICWLPGKRRAVCQDGPQQRDELVGIGRQIAGRAQRIEAAGNVHVR</sequence>
<evidence type="ECO:0000313" key="5">
    <source>
        <dbReference type="EMBL" id="CNU55242.1"/>
    </source>
</evidence>
<dbReference type="Proteomes" id="UP000048289">
    <property type="component" value="Unassembled WGS sequence"/>
</dbReference>
<protein>
    <submittedName>
        <fullName evidence="6">Uncharacterized protein</fullName>
    </submittedName>
</protein>
<organism evidence="6 8">
    <name type="scientific">Mycobacterium tuberculosis</name>
    <dbReference type="NCBI Taxonomy" id="1773"/>
    <lineage>
        <taxon>Bacteria</taxon>
        <taxon>Bacillati</taxon>
        <taxon>Actinomycetota</taxon>
        <taxon>Actinomycetes</taxon>
        <taxon>Mycobacteriales</taxon>
        <taxon>Mycobacteriaceae</taxon>
        <taxon>Mycobacterium</taxon>
        <taxon>Mycobacterium tuberculosis complex</taxon>
    </lineage>
</organism>
<reference evidence="6" key="1">
    <citation type="submission" date="2015-03" db="EMBL/GenBank/DDBJ databases">
        <authorList>
            <person name="Murphy D."/>
        </authorList>
    </citation>
    <scope>NUCLEOTIDE SEQUENCE [LARGE SCALE GENOMIC DNA]</scope>
    <source>
        <strain evidence="6">K00500041</strain>
    </source>
</reference>
<evidence type="ECO:0000313" key="12">
    <source>
        <dbReference type="Proteomes" id="UP000048289"/>
    </source>
</evidence>
<dbReference type="Proteomes" id="UP000050164">
    <property type="component" value="Unassembled WGS sequence"/>
</dbReference>
<proteinExistence type="predicted"/>
<evidence type="ECO:0000313" key="8">
    <source>
        <dbReference type="Proteomes" id="UP000038802"/>
    </source>
</evidence>
<dbReference type="Proteomes" id="UP000045842">
    <property type="component" value="Unassembled WGS sequence"/>
</dbReference>
<accession>A0A0T9XG65</accession>
<evidence type="ECO:0000313" key="10">
    <source>
        <dbReference type="Proteomes" id="UP000045842"/>
    </source>
</evidence>
<gene>
    <name evidence="5" type="ORF">ERS007661_00846</name>
    <name evidence="7" type="ORF">ERS007679_03156</name>
    <name evidence="1" type="ORF">ERS007681_03013</name>
    <name evidence="2" type="ORF">ERS007688_02314</name>
    <name evidence="6" type="ORF">ERS007703_01592</name>
    <name evidence="4" type="ORF">ERS027659_02674</name>
    <name evidence="3" type="ORF">ERS027661_02220</name>
</gene>
<reference evidence="8 9" key="2">
    <citation type="submission" date="2015-03" db="EMBL/GenBank/DDBJ databases">
        <authorList>
            <consortium name="Pathogen Informatics"/>
        </authorList>
    </citation>
    <scope>NUCLEOTIDE SEQUENCE [LARGE SCALE GENOMIC DNA]</scope>
    <source>
        <strain evidence="4 14">Bir 185</strain>
        <strain evidence="3 13">Bir 187</strain>
        <strain evidence="5 9">D00501624</strain>
        <strain evidence="7 10">G09801536</strain>
        <strain evidence="1 12">G09901357</strain>
        <strain evidence="2 11">H09601792</strain>
        <strain evidence="8">K00500041</strain>
    </source>
</reference>
<evidence type="ECO:0000313" key="7">
    <source>
        <dbReference type="EMBL" id="COW11403.1"/>
    </source>
</evidence>
<dbReference type="EMBL" id="CQQC01000192">
    <property type="protein sequence ID" value="CNU55242.1"/>
    <property type="molecule type" value="Genomic_DNA"/>
</dbReference>
<evidence type="ECO:0000313" key="1">
    <source>
        <dbReference type="EMBL" id="CFE41675.1"/>
    </source>
</evidence>
<dbReference type="Proteomes" id="UP000049023">
    <property type="component" value="Unassembled WGS sequence"/>
</dbReference>
<dbReference type="EMBL" id="CFOE01000461">
    <property type="protein sequence ID" value="CFE41675.1"/>
    <property type="molecule type" value="Genomic_DNA"/>
</dbReference>
<dbReference type="EMBL" id="CSAE01000139">
    <property type="protein sequence ID" value="COV54054.1"/>
    <property type="molecule type" value="Genomic_DNA"/>
</dbReference>
<dbReference type="Proteomes" id="UP000046947">
    <property type="component" value="Unassembled WGS sequence"/>
</dbReference>
<evidence type="ECO:0000313" key="4">
    <source>
        <dbReference type="EMBL" id="CKS12455.1"/>
    </source>
</evidence>
<evidence type="ECO:0000313" key="13">
    <source>
        <dbReference type="Proteomes" id="UP000049023"/>
    </source>
</evidence>
<evidence type="ECO:0000313" key="3">
    <source>
        <dbReference type="EMBL" id="CKR85480.1"/>
    </source>
</evidence>
<dbReference type="Proteomes" id="UP000038802">
    <property type="component" value="Unassembled WGS sequence"/>
</dbReference>
<dbReference type="EMBL" id="CFOH01000375">
    <property type="protein sequence ID" value="CFE54092.1"/>
    <property type="molecule type" value="Genomic_DNA"/>
</dbReference>
<evidence type="ECO:0000313" key="6">
    <source>
        <dbReference type="EMBL" id="COV54054.1"/>
    </source>
</evidence>
<evidence type="ECO:0000313" key="11">
    <source>
        <dbReference type="Proteomes" id="UP000046947"/>
    </source>
</evidence>
<dbReference type="EMBL" id="CSAD01000528">
    <property type="protein sequence ID" value="COW11403.1"/>
    <property type="molecule type" value="Genomic_DNA"/>
</dbReference>
<name>A0A0T9XG65_MYCTX</name>
<dbReference type="AlphaFoldDB" id="A0A0T9XG65"/>
<dbReference type="EMBL" id="CNFU01000449">
    <property type="protein sequence ID" value="CKR85480.1"/>
    <property type="molecule type" value="Genomic_DNA"/>
</dbReference>
<dbReference type="EMBL" id="CNFT01000668">
    <property type="protein sequence ID" value="CKS12455.1"/>
    <property type="molecule type" value="Genomic_DNA"/>
</dbReference>
<evidence type="ECO:0000313" key="14">
    <source>
        <dbReference type="Proteomes" id="UP000050164"/>
    </source>
</evidence>